<organism evidence="1 2">
    <name type="scientific">Falco tinnunculus</name>
    <name type="common">Common kestrel</name>
    <dbReference type="NCBI Taxonomy" id="100819"/>
    <lineage>
        <taxon>Eukaryota</taxon>
        <taxon>Metazoa</taxon>
        <taxon>Chordata</taxon>
        <taxon>Craniata</taxon>
        <taxon>Vertebrata</taxon>
        <taxon>Euteleostomi</taxon>
        <taxon>Archelosauria</taxon>
        <taxon>Archosauria</taxon>
        <taxon>Dinosauria</taxon>
        <taxon>Saurischia</taxon>
        <taxon>Theropoda</taxon>
        <taxon>Coelurosauria</taxon>
        <taxon>Aves</taxon>
        <taxon>Neognathae</taxon>
        <taxon>Neoaves</taxon>
        <taxon>Telluraves</taxon>
        <taxon>Australaves</taxon>
        <taxon>Falconiformes</taxon>
        <taxon>Falconidae</taxon>
        <taxon>Falco</taxon>
    </lineage>
</organism>
<evidence type="ECO:0000313" key="1">
    <source>
        <dbReference type="Ensembl" id="ENSFTIP00000004499.1"/>
    </source>
</evidence>
<reference evidence="1" key="2">
    <citation type="submission" date="2025-09" db="UniProtKB">
        <authorList>
            <consortium name="Ensembl"/>
        </authorList>
    </citation>
    <scope>IDENTIFICATION</scope>
</reference>
<evidence type="ECO:0000313" key="2">
    <source>
        <dbReference type="Proteomes" id="UP000694562"/>
    </source>
</evidence>
<dbReference type="Ensembl" id="ENSFTIT00000004718.1">
    <property type="protein sequence ID" value="ENSFTIP00000004499.1"/>
    <property type="gene ID" value="ENSFTIG00000003118.1"/>
</dbReference>
<sequence>GPGWMGSIAVNRNKGRAFRFGGCVTGVACGLSCARLCTEQKQQTLQEALRENLRAWALSADFLQLKSCRALNEAGTEQIQNKSEVTGLHLAGGLPDRGCCGC</sequence>
<accession>A0A8C4XKJ1</accession>
<name>A0A8C4XKJ1_FALTI</name>
<protein>
    <submittedName>
        <fullName evidence="1">Uncharacterized protein</fullName>
    </submittedName>
</protein>
<keyword evidence="2" id="KW-1185">Reference proteome</keyword>
<reference evidence="1" key="1">
    <citation type="submission" date="2025-08" db="UniProtKB">
        <authorList>
            <consortium name="Ensembl"/>
        </authorList>
    </citation>
    <scope>IDENTIFICATION</scope>
</reference>
<dbReference type="Proteomes" id="UP000694562">
    <property type="component" value="Unplaced"/>
</dbReference>
<dbReference type="AlphaFoldDB" id="A0A8C4XKJ1"/>
<proteinExistence type="predicted"/>